<name>R4KTJ1_9FIRM</name>
<accession>R4KTJ1</accession>
<dbReference type="HOGENOM" id="CLU_2107808_0_0_9"/>
<dbReference type="RefSeq" id="WP_006520322.1">
    <property type="nucleotide sequence ID" value="NC_021184.1"/>
</dbReference>
<dbReference type="AlphaFoldDB" id="R4KTJ1"/>
<evidence type="ECO:0000313" key="2">
    <source>
        <dbReference type="Proteomes" id="UP000013520"/>
    </source>
</evidence>
<dbReference type="STRING" id="767817.Desgi_3608"/>
<proteinExistence type="predicted"/>
<dbReference type="EMBL" id="CP003273">
    <property type="protein sequence ID" value="AGL02931.1"/>
    <property type="molecule type" value="Genomic_DNA"/>
</dbReference>
<organism evidence="1 2">
    <name type="scientific">Desulfoscipio gibsoniae DSM 7213</name>
    <dbReference type="NCBI Taxonomy" id="767817"/>
    <lineage>
        <taxon>Bacteria</taxon>
        <taxon>Bacillati</taxon>
        <taxon>Bacillota</taxon>
        <taxon>Clostridia</taxon>
        <taxon>Eubacteriales</taxon>
        <taxon>Desulfallaceae</taxon>
        <taxon>Desulfoscipio</taxon>
    </lineage>
</organism>
<dbReference type="eggNOG" id="COG3937">
    <property type="taxonomic scope" value="Bacteria"/>
</dbReference>
<dbReference type="Proteomes" id="UP000013520">
    <property type="component" value="Chromosome"/>
</dbReference>
<dbReference type="KEGG" id="dgi:Desgi_3608"/>
<reference evidence="1 2" key="1">
    <citation type="submission" date="2012-01" db="EMBL/GenBank/DDBJ databases">
        <title>Complete sequence of Desulfotomaculum gibsoniae DSM 7213.</title>
        <authorList>
            <consortium name="US DOE Joint Genome Institute"/>
            <person name="Lucas S."/>
            <person name="Han J."/>
            <person name="Lapidus A."/>
            <person name="Cheng J.-F."/>
            <person name="Goodwin L."/>
            <person name="Pitluck S."/>
            <person name="Peters L."/>
            <person name="Ovchinnikova G."/>
            <person name="Teshima H."/>
            <person name="Detter J.C."/>
            <person name="Han C."/>
            <person name="Tapia R."/>
            <person name="Land M."/>
            <person name="Hauser L."/>
            <person name="Kyrpides N."/>
            <person name="Ivanova N."/>
            <person name="Pagani I."/>
            <person name="Parshina S."/>
            <person name="Plugge C."/>
            <person name="Muyzer G."/>
            <person name="Kuever J."/>
            <person name="Ivanova A."/>
            <person name="Nazina T."/>
            <person name="Klenk H.-P."/>
            <person name="Brambilla E."/>
            <person name="Spring S."/>
            <person name="Stams A.F."/>
            <person name="Woyke T."/>
        </authorList>
    </citation>
    <scope>NUCLEOTIDE SEQUENCE [LARGE SCALE GENOMIC DNA]</scope>
    <source>
        <strain evidence="1 2">DSM 7213</strain>
    </source>
</reference>
<sequence length="120" mass="14292">MPINKNIATMMEMSSYTYDKLWDLIFATLSNFSWTQEQAEKMAQTYIEQRKINRDEATKIMKEILTQTRNNQQKIKEIVEEGINSVFSDSLFVEYFKPNHISKKLDELEKKIEGIKEFKQ</sequence>
<protein>
    <submittedName>
        <fullName evidence="1">Uncharacterized protein</fullName>
    </submittedName>
</protein>
<gene>
    <name evidence="1" type="ORF">Desgi_3608</name>
</gene>
<dbReference type="OrthoDB" id="2086187at2"/>
<keyword evidence="2" id="KW-1185">Reference proteome</keyword>
<evidence type="ECO:0000313" key="1">
    <source>
        <dbReference type="EMBL" id="AGL02931.1"/>
    </source>
</evidence>